<dbReference type="Proteomes" id="UP000299102">
    <property type="component" value="Unassembled WGS sequence"/>
</dbReference>
<reference evidence="1 2" key="1">
    <citation type="journal article" date="2019" name="Commun. Biol.">
        <title>The bagworm genome reveals a unique fibroin gene that provides high tensile strength.</title>
        <authorList>
            <person name="Kono N."/>
            <person name="Nakamura H."/>
            <person name="Ohtoshi R."/>
            <person name="Tomita M."/>
            <person name="Numata K."/>
            <person name="Arakawa K."/>
        </authorList>
    </citation>
    <scope>NUCLEOTIDE SEQUENCE [LARGE SCALE GENOMIC DNA]</scope>
</reference>
<organism evidence="1 2">
    <name type="scientific">Eumeta variegata</name>
    <name type="common">Bagworm moth</name>
    <name type="synonym">Eumeta japonica</name>
    <dbReference type="NCBI Taxonomy" id="151549"/>
    <lineage>
        <taxon>Eukaryota</taxon>
        <taxon>Metazoa</taxon>
        <taxon>Ecdysozoa</taxon>
        <taxon>Arthropoda</taxon>
        <taxon>Hexapoda</taxon>
        <taxon>Insecta</taxon>
        <taxon>Pterygota</taxon>
        <taxon>Neoptera</taxon>
        <taxon>Endopterygota</taxon>
        <taxon>Lepidoptera</taxon>
        <taxon>Glossata</taxon>
        <taxon>Ditrysia</taxon>
        <taxon>Tineoidea</taxon>
        <taxon>Psychidae</taxon>
        <taxon>Oiketicinae</taxon>
        <taxon>Eumeta</taxon>
    </lineage>
</organism>
<evidence type="ECO:0000313" key="2">
    <source>
        <dbReference type="Proteomes" id="UP000299102"/>
    </source>
</evidence>
<dbReference type="EMBL" id="BGZK01002384">
    <property type="protein sequence ID" value="GBP93483.1"/>
    <property type="molecule type" value="Genomic_DNA"/>
</dbReference>
<dbReference type="AlphaFoldDB" id="A0A4C2A2P5"/>
<comment type="caution">
    <text evidence="1">The sequence shown here is derived from an EMBL/GenBank/DDBJ whole genome shotgun (WGS) entry which is preliminary data.</text>
</comment>
<accession>A0A4C2A2P5</accession>
<name>A0A4C2A2P5_EUMVA</name>
<sequence>MCIFVSRSRLYGLNNYGLPKLTPRPKAFHLLYSATSEDALDKCFCALFYRYSLAESDSSGIVGLEIVSRLVQPPAPWTCTWKNCSK</sequence>
<proteinExistence type="predicted"/>
<evidence type="ECO:0000313" key="1">
    <source>
        <dbReference type="EMBL" id="GBP93483.1"/>
    </source>
</evidence>
<keyword evidence="2" id="KW-1185">Reference proteome</keyword>
<gene>
    <name evidence="1" type="ORF">EVAR_32910_1</name>
</gene>
<protein>
    <submittedName>
        <fullName evidence="1">Uncharacterized protein</fullName>
    </submittedName>
</protein>